<proteinExistence type="predicted"/>
<dbReference type="AlphaFoldDB" id="A0A9P1GBD2"/>
<dbReference type="Proteomes" id="UP001152797">
    <property type="component" value="Unassembled WGS sequence"/>
</dbReference>
<accession>A0A9P1GBD2</accession>
<evidence type="ECO:0000313" key="5">
    <source>
        <dbReference type="Proteomes" id="UP001152797"/>
    </source>
</evidence>
<dbReference type="EMBL" id="CAMXCT020003368">
    <property type="protein sequence ID" value="CAL1157482.1"/>
    <property type="molecule type" value="Genomic_DNA"/>
</dbReference>
<keyword evidence="5" id="KW-1185">Reference proteome</keyword>
<evidence type="ECO:0000313" key="3">
    <source>
        <dbReference type="EMBL" id="CAL1157482.1"/>
    </source>
</evidence>
<organism evidence="2">
    <name type="scientific">Cladocopium goreaui</name>
    <dbReference type="NCBI Taxonomy" id="2562237"/>
    <lineage>
        <taxon>Eukaryota</taxon>
        <taxon>Sar</taxon>
        <taxon>Alveolata</taxon>
        <taxon>Dinophyceae</taxon>
        <taxon>Suessiales</taxon>
        <taxon>Symbiodiniaceae</taxon>
        <taxon>Cladocopium</taxon>
    </lineage>
</organism>
<reference evidence="2" key="1">
    <citation type="submission" date="2022-10" db="EMBL/GenBank/DDBJ databases">
        <authorList>
            <person name="Chen Y."/>
            <person name="Dougan E. K."/>
            <person name="Chan C."/>
            <person name="Rhodes N."/>
            <person name="Thang M."/>
        </authorList>
    </citation>
    <scope>NUCLEOTIDE SEQUENCE</scope>
</reference>
<comment type="caution">
    <text evidence="2">The sequence shown here is derived from an EMBL/GenBank/DDBJ whole genome shotgun (WGS) entry which is preliminary data.</text>
</comment>
<evidence type="ECO:0000313" key="2">
    <source>
        <dbReference type="EMBL" id="CAI4004107.1"/>
    </source>
</evidence>
<dbReference type="OrthoDB" id="443935at2759"/>
<reference evidence="3" key="2">
    <citation type="submission" date="2024-04" db="EMBL/GenBank/DDBJ databases">
        <authorList>
            <person name="Chen Y."/>
            <person name="Shah S."/>
            <person name="Dougan E. K."/>
            <person name="Thang M."/>
            <person name="Chan C."/>
        </authorList>
    </citation>
    <scope>NUCLEOTIDE SEQUENCE [LARGE SCALE GENOMIC DNA]</scope>
</reference>
<protein>
    <submittedName>
        <fullName evidence="4">Alkali-sensitive linkage protein 1</fullName>
    </submittedName>
</protein>
<feature type="domain" description="Asl1-like glycosyl hydrolase catalytic" evidence="1">
    <location>
        <begin position="2"/>
        <end position="88"/>
    </location>
</feature>
<dbReference type="InterPro" id="IPR024655">
    <property type="entry name" value="Asl1_glyco_hydro_catalytic"/>
</dbReference>
<gene>
    <name evidence="2" type="ORF">C1SCF055_LOCUS29922</name>
</gene>
<evidence type="ECO:0000313" key="4">
    <source>
        <dbReference type="EMBL" id="CAL4791419.1"/>
    </source>
</evidence>
<name>A0A9P1GBD2_9DINO</name>
<dbReference type="EMBL" id="CAMXCT030003368">
    <property type="protein sequence ID" value="CAL4791419.1"/>
    <property type="molecule type" value="Genomic_DNA"/>
</dbReference>
<sequence length="386" mass="42976">MYKIFQRPLWLTEFACCEASSLERLPAEGQMAYMREAIPLLERDESIEMYSWFSMFEDDWAFPIVDGKNGDAGLVYSNGTLSALGELYASFTGPHLVAPPSIAPQTTTLPPCRTSQVGEDCYDAVQWAMTTGIVANPEWYGDLTTESSFEDFQNFFFKERTLAGVCEAPACPGCRTAVRGEKCYEDVKWALHTGIPQHPEWYNGLTTSSSFEEVQEFLWQEDINDNCARPCEPLCSSNGNCSAMGVNVFGFDGFSDEASVKRAVRSLFKKGMRNFRVVNVGGWANAVLTAINEAAGMYPEPSSVKITSLFFDSASKCSSLPSWMDFSISTTLSKLRQLTNVPRILLQLDACSICQDAELYCINPTEQGFGQSEPKADVFRNFIQQQ</sequence>
<dbReference type="EMBL" id="CAMXCT010003368">
    <property type="protein sequence ID" value="CAI4004107.1"/>
    <property type="molecule type" value="Genomic_DNA"/>
</dbReference>
<dbReference type="Pfam" id="PF11790">
    <property type="entry name" value="Glyco_hydro_cc"/>
    <property type="match status" value="1"/>
</dbReference>
<evidence type="ECO:0000259" key="1">
    <source>
        <dbReference type="Pfam" id="PF11790"/>
    </source>
</evidence>